<keyword evidence="5 6" id="KW-0732">Signal</keyword>
<evidence type="ECO:0000256" key="4">
    <source>
        <dbReference type="ARBA" id="ARBA00022496"/>
    </source>
</evidence>
<comment type="subcellular location">
    <subcellularLocation>
        <location evidence="1">Cell envelope</location>
    </subcellularLocation>
</comment>
<dbReference type="GO" id="GO:0030288">
    <property type="term" value="C:outer membrane-bounded periplasmic space"/>
    <property type="evidence" value="ECO:0007669"/>
    <property type="project" value="TreeGrafter"/>
</dbReference>
<feature type="domain" description="Fe/B12 periplasmic-binding" evidence="7">
    <location>
        <begin position="39"/>
        <end position="299"/>
    </location>
</feature>
<keyword evidence="4" id="KW-0408">Iron</keyword>
<dbReference type="PROSITE" id="PS50983">
    <property type="entry name" value="FE_B12_PBP"/>
    <property type="match status" value="1"/>
</dbReference>
<keyword evidence="3" id="KW-0813">Transport</keyword>
<dbReference type="GO" id="GO:1901678">
    <property type="term" value="P:iron coordination entity transport"/>
    <property type="evidence" value="ECO:0007669"/>
    <property type="project" value="UniProtKB-ARBA"/>
</dbReference>
<dbReference type="CDD" id="cd01140">
    <property type="entry name" value="FatB"/>
    <property type="match status" value="1"/>
</dbReference>
<dbReference type="OrthoDB" id="63946at2"/>
<accession>A0A1M7HT55</accession>
<dbReference type="STRING" id="337701.SAMN05444398_11389"/>
<evidence type="ECO:0000256" key="1">
    <source>
        <dbReference type="ARBA" id="ARBA00004196"/>
    </source>
</evidence>
<organism evidence="8 9">
    <name type="scientific">Roseovarius pacificus</name>
    <dbReference type="NCBI Taxonomy" id="337701"/>
    <lineage>
        <taxon>Bacteria</taxon>
        <taxon>Pseudomonadati</taxon>
        <taxon>Pseudomonadota</taxon>
        <taxon>Alphaproteobacteria</taxon>
        <taxon>Rhodobacterales</taxon>
        <taxon>Roseobacteraceae</taxon>
        <taxon>Roseovarius</taxon>
    </lineage>
</organism>
<dbReference type="EMBL" id="FRBR01000013">
    <property type="protein sequence ID" value="SHM31569.1"/>
    <property type="molecule type" value="Genomic_DNA"/>
</dbReference>
<reference evidence="8 9" key="1">
    <citation type="submission" date="2016-11" db="EMBL/GenBank/DDBJ databases">
        <authorList>
            <person name="Jaros S."/>
            <person name="Januszkiewicz K."/>
            <person name="Wedrychowicz H."/>
        </authorList>
    </citation>
    <scope>NUCLEOTIDE SEQUENCE [LARGE SCALE GENOMIC DNA]</scope>
    <source>
        <strain evidence="8 9">DSM 29589</strain>
    </source>
</reference>
<keyword evidence="9" id="KW-1185">Reference proteome</keyword>
<sequence length="299" mass="31733">MRVLFGAALLSAVATLTNAQDTTIETAQGAVTLAGQPEKVVVLDLGVLDIFNTLDIPVAGVAGGPKPDYLADYGNAPISQLGSFFEPDIEKINALSPDLVIVAGRSRAKLQEVARVAPAIDMTVESTDLVGSLERNMTELGKLFGKEDRAAEAMAALDARFAEMREKTAQEGTALVLITTGGRMSTHGAQGRFAVIFNEMGFAPAIENVKAGTHGQPISNEYILETNPDWLFVVDRDAAIGRDGQPARQMLDNPLVHKTTAWTEGQVVFLDPADWYLVGAAGPTALDRALTQISTALAD</sequence>
<evidence type="ECO:0000256" key="5">
    <source>
        <dbReference type="ARBA" id="ARBA00022729"/>
    </source>
</evidence>
<dbReference type="AlphaFoldDB" id="A0A1M7HT55"/>
<name>A0A1M7HT55_9RHOB</name>
<keyword evidence="4" id="KW-0410">Iron transport</keyword>
<dbReference type="Gene3D" id="3.40.50.1980">
    <property type="entry name" value="Nitrogenase molybdenum iron protein domain"/>
    <property type="match status" value="2"/>
</dbReference>
<protein>
    <submittedName>
        <fullName evidence="8">Iron complex transport system substrate-binding protein</fullName>
    </submittedName>
</protein>
<dbReference type="Pfam" id="PF01497">
    <property type="entry name" value="Peripla_BP_2"/>
    <property type="match status" value="1"/>
</dbReference>
<proteinExistence type="inferred from homology"/>
<gene>
    <name evidence="8" type="ORF">SAMN05444398_11389</name>
</gene>
<dbReference type="PANTHER" id="PTHR30532:SF28">
    <property type="entry name" value="PETROBACTIN-BINDING PROTEIN YCLQ"/>
    <property type="match status" value="1"/>
</dbReference>
<evidence type="ECO:0000313" key="8">
    <source>
        <dbReference type="EMBL" id="SHM31569.1"/>
    </source>
</evidence>
<feature type="chain" id="PRO_5013382736" evidence="6">
    <location>
        <begin position="20"/>
        <end position="299"/>
    </location>
</feature>
<dbReference type="SUPFAM" id="SSF53807">
    <property type="entry name" value="Helical backbone' metal receptor"/>
    <property type="match status" value="1"/>
</dbReference>
<evidence type="ECO:0000313" key="9">
    <source>
        <dbReference type="Proteomes" id="UP000183974"/>
    </source>
</evidence>
<feature type="signal peptide" evidence="6">
    <location>
        <begin position="1"/>
        <end position="19"/>
    </location>
</feature>
<dbReference type="Proteomes" id="UP000183974">
    <property type="component" value="Unassembled WGS sequence"/>
</dbReference>
<evidence type="ECO:0000256" key="6">
    <source>
        <dbReference type="SAM" id="SignalP"/>
    </source>
</evidence>
<dbReference type="PANTHER" id="PTHR30532">
    <property type="entry name" value="IRON III DICITRATE-BINDING PERIPLASMIC PROTEIN"/>
    <property type="match status" value="1"/>
</dbReference>
<evidence type="ECO:0000256" key="2">
    <source>
        <dbReference type="ARBA" id="ARBA00008814"/>
    </source>
</evidence>
<evidence type="ECO:0000259" key="7">
    <source>
        <dbReference type="PROSITE" id="PS50983"/>
    </source>
</evidence>
<dbReference type="InterPro" id="IPR033870">
    <property type="entry name" value="FatB"/>
</dbReference>
<dbReference type="InterPro" id="IPR051313">
    <property type="entry name" value="Bact_iron-sidero_bind"/>
</dbReference>
<dbReference type="RefSeq" id="WP_073036562.1">
    <property type="nucleotide sequence ID" value="NZ_BMLR01000013.1"/>
</dbReference>
<keyword evidence="4" id="KW-0406">Ion transport</keyword>
<comment type="similarity">
    <text evidence="2">Belongs to the bacterial solute-binding protein 8 family.</text>
</comment>
<evidence type="ECO:0000256" key="3">
    <source>
        <dbReference type="ARBA" id="ARBA00022448"/>
    </source>
</evidence>
<dbReference type="InterPro" id="IPR002491">
    <property type="entry name" value="ABC_transptr_periplasmic_BD"/>
</dbReference>